<dbReference type="AlphaFoldDB" id="A0A3D4VA48"/>
<feature type="transmembrane region" description="Helical" evidence="1">
    <location>
        <begin position="163"/>
        <end position="181"/>
    </location>
</feature>
<evidence type="ECO:0000313" key="2">
    <source>
        <dbReference type="EMBL" id="HCT57989.1"/>
    </source>
</evidence>
<keyword evidence="1" id="KW-1133">Transmembrane helix</keyword>
<feature type="transmembrane region" description="Helical" evidence="1">
    <location>
        <begin position="127"/>
        <end position="143"/>
    </location>
</feature>
<sequence length="227" mass="25863">MSSDYDSGYDAGARGSIFGPATVEGTAGWMAGNQARNNKSSGSAEWLIAPFVLWPFVLIFYPVGGAATIATAFAAEALANVMGLGAGGLRWIIMLIPTVIVCWMVVRLEQQWGLRRSYYLIRHVVRMLILALVINGAATNAMITANNQPSLPPLQAMFHWPPQWLAIALWLVFWQLFFMRAHQWRIYWNRKLMSWFFRPKGFDPHYFSWRKEQVVERLAPIEMPGRR</sequence>
<proteinExistence type="predicted"/>
<evidence type="ECO:0000256" key="1">
    <source>
        <dbReference type="SAM" id="Phobius"/>
    </source>
</evidence>
<protein>
    <submittedName>
        <fullName evidence="2">Uncharacterized protein</fullName>
    </submittedName>
</protein>
<evidence type="ECO:0000313" key="3">
    <source>
        <dbReference type="Proteomes" id="UP000264071"/>
    </source>
</evidence>
<feature type="transmembrane region" description="Helical" evidence="1">
    <location>
        <begin position="87"/>
        <end position="106"/>
    </location>
</feature>
<name>A0A3D4VA48_9BACT</name>
<gene>
    <name evidence="2" type="ORF">DGD08_12365</name>
</gene>
<dbReference type="EMBL" id="DPIY01000010">
    <property type="protein sequence ID" value="HCT57989.1"/>
    <property type="molecule type" value="Genomic_DNA"/>
</dbReference>
<feature type="transmembrane region" description="Helical" evidence="1">
    <location>
        <begin position="46"/>
        <end position="75"/>
    </location>
</feature>
<dbReference type="Proteomes" id="UP000264071">
    <property type="component" value="Unassembled WGS sequence"/>
</dbReference>
<keyword evidence="1" id="KW-0812">Transmembrane</keyword>
<accession>A0A3D4VA48</accession>
<comment type="caution">
    <text evidence="2">The sequence shown here is derived from an EMBL/GenBank/DDBJ whole genome shotgun (WGS) entry which is preliminary data.</text>
</comment>
<organism evidence="2 3">
    <name type="scientific">Gemmatimonas aurantiaca</name>
    <dbReference type="NCBI Taxonomy" id="173480"/>
    <lineage>
        <taxon>Bacteria</taxon>
        <taxon>Pseudomonadati</taxon>
        <taxon>Gemmatimonadota</taxon>
        <taxon>Gemmatimonadia</taxon>
        <taxon>Gemmatimonadales</taxon>
        <taxon>Gemmatimonadaceae</taxon>
        <taxon>Gemmatimonas</taxon>
    </lineage>
</organism>
<keyword evidence="1" id="KW-0472">Membrane</keyword>
<reference evidence="2 3" key="1">
    <citation type="journal article" date="2018" name="Nat. Biotechnol.">
        <title>A standardized bacterial taxonomy based on genome phylogeny substantially revises the tree of life.</title>
        <authorList>
            <person name="Parks D.H."/>
            <person name="Chuvochina M."/>
            <person name="Waite D.W."/>
            <person name="Rinke C."/>
            <person name="Skarshewski A."/>
            <person name="Chaumeil P.A."/>
            <person name="Hugenholtz P."/>
        </authorList>
    </citation>
    <scope>NUCLEOTIDE SEQUENCE [LARGE SCALE GENOMIC DNA]</scope>
    <source>
        <strain evidence="2">UBA8844</strain>
    </source>
</reference>